<evidence type="ECO:0000313" key="3">
    <source>
        <dbReference type="EMBL" id="OTX53147.1"/>
    </source>
</evidence>
<dbReference type="SUPFAM" id="SSF47413">
    <property type="entry name" value="lambda repressor-like DNA-binding domains"/>
    <property type="match status" value="1"/>
</dbReference>
<dbReference type="InterPro" id="IPR010982">
    <property type="entry name" value="Lambda_DNA-bd_dom_sf"/>
</dbReference>
<dbReference type="EMBL" id="NFCY01000015">
    <property type="protein sequence ID" value="OTX53147.1"/>
    <property type="molecule type" value="Genomic_DNA"/>
</dbReference>
<dbReference type="PROSITE" id="PS50943">
    <property type="entry name" value="HTH_CROC1"/>
    <property type="match status" value="1"/>
</dbReference>
<dbReference type="InterPro" id="IPR001387">
    <property type="entry name" value="Cro/C1-type_HTH"/>
</dbReference>
<dbReference type="RefSeq" id="WP_065212001.1">
    <property type="nucleotide sequence ID" value="NZ_NFCY01000015.1"/>
</dbReference>
<accession>A0A9Q5X4U4</accession>
<evidence type="ECO:0000256" key="1">
    <source>
        <dbReference type="ARBA" id="ARBA00023125"/>
    </source>
</evidence>
<name>A0A9Q5X4U4_BACTU</name>
<proteinExistence type="predicted"/>
<organism evidence="3 4">
    <name type="scientific">Bacillus thuringiensis serovar sooncheon</name>
    <dbReference type="NCBI Taxonomy" id="180891"/>
    <lineage>
        <taxon>Bacteria</taxon>
        <taxon>Bacillati</taxon>
        <taxon>Bacillota</taxon>
        <taxon>Bacilli</taxon>
        <taxon>Bacillales</taxon>
        <taxon>Bacillaceae</taxon>
        <taxon>Bacillus</taxon>
        <taxon>Bacillus cereus group</taxon>
    </lineage>
</organism>
<dbReference type="Proteomes" id="UP000194733">
    <property type="component" value="Unassembled WGS sequence"/>
</dbReference>
<evidence type="ECO:0000313" key="4">
    <source>
        <dbReference type="Proteomes" id="UP000194733"/>
    </source>
</evidence>
<protein>
    <submittedName>
        <fullName evidence="3">Transcriptional regulator</fullName>
    </submittedName>
</protein>
<dbReference type="PANTHER" id="PTHR46558">
    <property type="entry name" value="TRACRIPTIONAL REGULATORY PROTEIN-RELATED-RELATED"/>
    <property type="match status" value="1"/>
</dbReference>
<sequence>MKNRIKEVRKKNGDTLKDLAKKINYDYSNLSKIERGFYTPSIELLKRISIVYNVNLQYLIEMNLESKCTSNENLFIQDIYLDSDELFQKYNFILDGKQATVEEMELVIQIVRQIRKLIDNKN</sequence>
<feature type="domain" description="HTH cro/C1-type" evidence="2">
    <location>
        <begin position="5"/>
        <end position="59"/>
    </location>
</feature>
<dbReference type="Gene3D" id="1.10.260.40">
    <property type="entry name" value="lambda repressor-like DNA-binding domains"/>
    <property type="match status" value="1"/>
</dbReference>
<dbReference type="AlphaFoldDB" id="A0A9Q5X4U4"/>
<dbReference type="Pfam" id="PF01381">
    <property type="entry name" value="HTH_3"/>
    <property type="match status" value="1"/>
</dbReference>
<dbReference type="PANTHER" id="PTHR46558:SF11">
    <property type="entry name" value="HTH-TYPE TRANSCRIPTIONAL REGULATOR XRE"/>
    <property type="match status" value="1"/>
</dbReference>
<dbReference type="GO" id="GO:0003677">
    <property type="term" value="F:DNA binding"/>
    <property type="evidence" value="ECO:0007669"/>
    <property type="project" value="UniProtKB-KW"/>
</dbReference>
<evidence type="ECO:0000259" key="2">
    <source>
        <dbReference type="PROSITE" id="PS50943"/>
    </source>
</evidence>
<keyword evidence="1" id="KW-0238">DNA-binding</keyword>
<comment type="caution">
    <text evidence="3">The sequence shown here is derived from an EMBL/GenBank/DDBJ whole genome shotgun (WGS) entry which is preliminary data.</text>
</comment>
<dbReference type="SMART" id="SM00530">
    <property type="entry name" value="HTH_XRE"/>
    <property type="match status" value="1"/>
</dbReference>
<reference evidence="3 4" key="1">
    <citation type="submission" date="2016-10" db="EMBL/GenBank/DDBJ databases">
        <title>Comparative genomics of Bacillus thuringiensis reveals a path to pathogens against multiple invertebrate hosts.</title>
        <authorList>
            <person name="Zheng J."/>
            <person name="Gao Q."/>
            <person name="Liu H."/>
            <person name="Peng D."/>
            <person name="Ruan L."/>
            <person name="Sun M."/>
        </authorList>
    </citation>
    <scope>NUCLEOTIDE SEQUENCE [LARGE SCALE GENOMIC DNA]</scope>
    <source>
        <strain evidence="3">BGSC 4BB1</strain>
    </source>
</reference>
<dbReference type="CDD" id="cd00093">
    <property type="entry name" value="HTH_XRE"/>
    <property type="match status" value="1"/>
</dbReference>
<gene>
    <name evidence="3" type="ORF">BK724_04735</name>
</gene>